<dbReference type="InterPro" id="IPR001996">
    <property type="entry name" value="PTS_IIB_1"/>
</dbReference>
<dbReference type="STRING" id="306541.SAMN05421668_11044"/>
<keyword evidence="10 12" id="KW-0472">Membrane</keyword>
<feature type="domain" description="PTS EIIB type-1" evidence="13">
    <location>
        <begin position="457"/>
        <end position="538"/>
    </location>
</feature>
<feature type="active site" description="Phosphocysteine intermediate; for EIIB activity" evidence="11">
    <location>
        <position position="479"/>
    </location>
</feature>
<dbReference type="GO" id="GO:0090563">
    <property type="term" value="F:protein-phosphocysteine-sugar phosphotransferase activity"/>
    <property type="evidence" value="ECO:0007669"/>
    <property type="project" value="TreeGrafter"/>
</dbReference>
<keyword evidence="6" id="KW-0598">Phosphotransferase system</keyword>
<dbReference type="PROSITE" id="PS51103">
    <property type="entry name" value="PTS_EIIC_TYPE_1"/>
    <property type="match status" value="1"/>
</dbReference>
<evidence type="ECO:0000313" key="18">
    <source>
        <dbReference type="Proteomes" id="UP000321773"/>
    </source>
</evidence>
<keyword evidence="9 12" id="KW-1133">Transmembrane helix</keyword>
<dbReference type="PANTHER" id="PTHR30009">
    <property type="entry name" value="CYTOCHROME C-TYPE SYNTHESIS PROTEIN AND PTS TRANSMEMBRANE COMPONENT"/>
    <property type="match status" value="1"/>
</dbReference>
<feature type="transmembrane region" description="Helical" evidence="12">
    <location>
        <begin position="58"/>
        <end position="77"/>
    </location>
</feature>
<reference evidence="16 17" key="1">
    <citation type="submission" date="2016-10" db="EMBL/GenBank/DDBJ databases">
        <authorList>
            <person name="de Groot N.N."/>
        </authorList>
    </citation>
    <scope>NUCLEOTIDE SEQUENCE [LARGE SCALE GENOMIC DNA]</scope>
    <source>
        <strain evidence="16 17">DSM 17074</strain>
    </source>
</reference>
<evidence type="ECO:0000256" key="2">
    <source>
        <dbReference type="ARBA" id="ARBA00022448"/>
    </source>
</evidence>
<feature type="transmembrane region" description="Helical" evidence="12">
    <location>
        <begin position="326"/>
        <end position="342"/>
    </location>
</feature>
<dbReference type="InterPro" id="IPR018113">
    <property type="entry name" value="PTrfase_EIIB_Cys"/>
</dbReference>
<evidence type="ECO:0000256" key="7">
    <source>
        <dbReference type="ARBA" id="ARBA00022692"/>
    </source>
</evidence>
<evidence type="ECO:0000259" key="14">
    <source>
        <dbReference type="PROSITE" id="PS51103"/>
    </source>
</evidence>
<dbReference type="CDD" id="cd00212">
    <property type="entry name" value="PTS_IIB_glc"/>
    <property type="match status" value="1"/>
</dbReference>
<accession>A0A1I6SRT9</accession>
<dbReference type="GO" id="GO:0009401">
    <property type="term" value="P:phosphoenolpyruvate-dependent sugar phosphotransferase system"/>
    <property type="evidence" value="ECO:0007669"/>
    <property type="project" value="UniProtKB-KW"/>
</dbReference>
<dbReference type="EMBL" id="BJWJ01000009">
    <property type="protein sequence ID" value="GEM04190.1"/>
    <property type="molecule type" value="Genomic_DNA"/>
</dbReference>
<dbReference type="AlphaFoldDB" id="A0A1I6SRT9"/>
<organism evidence="16 17">
    <name type="scientific">Halolactibacillus miurensis</name>
    <dbReference type="NCBI Taxonomy" id="306541"/>
    <lineage>
        <taxon>Bacteria</taxon>
        <taxon>Bacillati</taxon>
        <taxon>Bacillota</taxon>
        <taxon>Bacilli</taxon>
        <taxon>Bacillales</taxon>
        <taxon>Bacillaceae</taxon>
        <taxon>Halolactibacillus</taxon>
    </lineage>
</organism>
<keyword evidence="4" id="KW-0762">Sugar transport</keyword>
<dbReference type="EMBL" id="FPAI01000010">
    <property type="protein sequence ID" value="SFS79616.1"/>
    <property type="molecule type" value="Genomic_DNA"/>
</dbReference>
<keyword evidence="2" id="KW-0813">Transport</keyword>
<evidence type="ECO:0000256" key="5">
    <source>
        <dbReference type="ARBA" id="ARBA00022679"/>
    </source>
</evidence>
<evidence type="ECO:0000256" key="6">
    <source>
        <dbReference type="ARBA" id="ARBA00022683"/>
    </source>
</evidence>
<dbReference type="PROSITE" id="PS51098">
    <property type="entry name" value="PTS_EIIB_TYPE_1"/>
    <property type="match status" value="1"/>
</dbReference>
<dbReference type="GO" id="GO:0016301">
    <property type="term" value="F:kinase activity"/>
    <property type="evidence" value="ECO:0007669"/>
    <property type="project" value="UniProtKB-KW"/>
</dbReference>
<evidence type="ECO:0000256" key="3">
    <source>
        <dbReference type="ARBA" id="ARBA00022475"/>
    </source>
</evidence>
<dbReference type="Gene3D" id="3.30.1360.60">
    <property type="entry name" value="Glucose permease domain IIB"/>
    <property type="match status" value="1"/>
</dbReference>
<evidence type="ECO:0000256" key="10">
    <source>
        <dbReference type="ARBA" id="ARBA00023136"/>
    </source>
</evidence>
<dbReference type="InterPro" id="IPR050429">
    <property type="entry name" value="PTS_Glucose_EIICBA"/>
</dbReference>
<comment type="subcellular location">
    <subcellularLocation>
        <location evidence="1">Cell membrane</location>
        <topology evidence="1">Multi-pass membrane protein</topology>
    </subcellularLocation>
</comment>
<evidence type="ECO:0000256" key="11">
    <source>
        <dbReference type="PROSITE-ProRule" id="PRU00421"/>
    </source>
</evidence>
<dbReference type="Pfam" id="PF02378">
    <property type="entry name" value="PTS_EIIC"/>
    <property type="match status" value="1"/>
</dbReference>
<feature type="transmembrane region" description="Helical" evidence="12">
    <location>
        <begin position="378"/>
        <end position="396"/>
    </location>
</feature>
<name>A0A1I6SRT9_9BACI</name>
<dbReference type="InterPro" id="IPR036878">
    <property type="entry name" value="Glu_permease_IIB"/>
</dbReference>
<keyword evidence="3" id="KW-1003">Cell membrane</keyword>
<dbReference type="Proteomes" id="UP000199139">
    <property type="component" value="Unassembled WGS sequence"/>
</dbReference>
<feature type="transmembrane region" description="Helical" evidence="12">
    <location>
        <begin position="89"/>
        <end position="109"/>
    </location>
</feature>
<evidence type="ECO:0000256" key="4">
    <source>
        <dbReference type="ARBA" id="ARBA00022597"/>
    </source>
</evidence>
<evidence type="ECO:0000313" key="16">
    <source>
        <dbReference type="EMBL" id="SFS79616.1"/>
    </source>
</evidence>
<dbReference type="InterPro" id="IPR013013">
    <property type="entry name" value="PTS_EIIC_1"/>
</dbReference>
<feature type="domain" description="PTS EIIC type-1" evidence="14">
    <location>
        <begin position="2"/>
        <end position="436"/>
    </location>
</feature>
<feature type="transmembrane region" description="Helical" evidence="12">
    <location>
        <begin position="402"/>
        <end position="424"/>
    </location>
</feature>
<feature type="transmembrane region" description="Helical" evidence="12">
    <location>
        <begin position="189"/>
        <end position="212"/>
    </location>
</feature>
<evidence type="ECO:0000313" key="17">
    <source>
        <dbReference type="Proteomes" id="UP000199139"/>
    </source>
</evidence>
<evidence type="ECO:0000256" key="9">
    <source>
        <dbReference type="ARBA" id="ARBA00022989"/>
    </source>
</evidence>
<evidence type="ECO:0000256" key="12">
    <source>
        <dbReference type="SAM" id="Phobius"/>
    </source>
</evidence>
<protein>
    <submittedName>
        <fullName evidence="15">PTS maltose transporter subunit IICB</fullName>
    </submittedName>
    <submittedName>
        <fullName evidence="16">PTS system, maltose and glucose-specific IIC component</fullName>
    </submittedName>
</protein>
<keyword evidence="18" id="KW-1185">Reference proteome</keyword>
<feature type="transmembrane region" description="Helical" evidence="12">
    <location>
        <begin position="348"/>
        <end position="371"/>
    </location>
</feature>
<evidence type="ECO:0000313" key="15">
    <source>
        <dbReference type="EMBL" id="GEM04190.1"/>
    </source>
</evidence>
<dbReference type="RefSeq" id="WP_089854176.1">
    <property type="nucleotide sequence ID" value="NZ_BJWJ01000009.1"/>
</dbReference>
<keyword evidence="8" id="KW-0418">Kinase</keyword>
<evidence type="ECO:0000256" key="1">
    <source>
        <dbReference type="ARBA" id="ARBA00004651"/>
    </source>
</evidence>
<dbReference type="PANTHER" id="PTHR30009:SF24">
    <property type="entry name" value="PTS SYSTEM, IIBC COMPONENT"/>
    <property type="match status" value="1"/>
</dbReference>
<sequence length="538" mass="59931">MTNFKKNFQSFGKSLLFPISLLSFMAIFLGLAAALQNPNIIEFMPFLDNTFLQNILGMIRKISALPFGYLPLLFAMSIPLGMVKRDKEVAVYAGAVGYIAMLIGMNYFLSLQGYTPETTSIAYLMETEGLSQVEATLLNARFTSTLGIFVYNTNVIGGIIAGLMGVYLHNKFRQTELHAALTFYSGKRFVPIISALVMVVVGIGLTFVWPIVNAGIINMGELISETGLFGTFLYGFTEKIINPTGLHHILNQTFRFTALGGVENIDGHSLVGALQIYLYQLDKNLPFSTDATRFLAQGKILHMVFGMPAAVLAIYRMALPEKREKVLKFFLAGLTAVILTGITEPIEFTFIFISPVLWIVNAIFAGLAFLVPAIFDAGIGNIQGGIIDWLVFGVFQGLETKWYIYLIAGPIFFAMYYFSYTFIIRKFNVLTIGRRKTDFEDDEEDDTENVPVKEQDRKTAENIIEGLGGLTNIVDVDNCISRLRVEVKNGELVKEAYLKKTNPNGIVRPDANTVHVVYGGRVSKMRNIVDNYMYEQKA</sequence>
<feature type="transmembrane region" description="Helical" evidence="12">
    <location>
        <begin position="148"/>
        <end position="168"/>
    </location>
</feature>
<dbReference type="GO" id="GO:0008982">
    <property type="term" value="F:protein-N(PI)-phosphohistidine-sugar phosphotransferase activity"/>
    <property type="evidence" value="ECO:0007669"/>
    <property type="project" value="InterPro"/>
</dbReference>
<dbReference type="SUPFAM" id="SSF55604">
    <property type="entry name" value="Glucose permease domain IIB"/>
    <property type="match status" value="1"/>
</dbReference>
<keyword evidence="7 12" id="KW-0812">Transmembrane</keyword>
<keyword evidence="5" id="KW-0808">Transferase</keyword>
<evidence type="ECO:0000256" key="8">
    <source>
        <dbReference type="ARBA" id="ARBA00022777"/>
    </source>
</evidence>
<proteinExistence type="predicted"/>
<evidence type="ECO:0000259" key="13">
    <source>
        <dbReference type="PROSITE" id="PS51098"/>
    </source>
</evidence>
<reference evidence="15 18" key="2">
    <citation type="submission" date="2019-07" db="EMBL/GenBank/DDBJ databases">
        <title>Whole genome shotgun sequence of Halolactibacillus miurensis NBRC 100873.</title>
        <authorList>
            <person name="Hosoyama A."/>
            <person name="Uohara A."/>
            <person name="Ohji S."/>
            <person name="Ichikawa N."/>
        </authorList>
    </citation>
    <scope>NUCLEOTIDE SEQUENCE [LARGE SCALE GENOMIC DNA]</scope>
    <source>
        <strain evidence="15 18">NBRC 100873</strain>
    </source>
</reference>
<dbReference type="Pfam" id="PF00367">
    <property type="entry name" value="PTS_EIIB"/>
    <property type="match status" value="1"/>
</dbReference>
<gene>
    <name evidence="15" type="ORF">HMI01_11780</name>
    <name evidence="16" type="ORF">SAMN05421668_11044</name>
</gene>
<dbReference type="Proteomes" id="UP000321773">
    <property type="component" value="Unassembled WGS sequence"/>
</dbReference>
<dbReference type="GO" id="GO:0005886">
    <property type="term" value="C:plasma membrane"/>
    <property type="evidence" value="ECO:0007669"/>
    <property type="project" value="UniProtKB-SubCell"/>
</dbReference>
<dbReference type="InterPro" id="IPR003352">
    <property type="entry name" value="PTS_EIIC"/>
</dbReference>
<dbReference type="OrthoDB" id="9764327at2"/>
<feature type="transmembrane region" description="Helical" evidence="12">
    <location>
        <begin position="300"/>
        <end position="319"/>
    </location>
</feature>